<keyword evidence="1" id="KW-0175">Coiled coil</keyword>
<keyword evidence="2" id="KW-0472">Membrane</keyword>
<evidence type="ECO:0000313" key="3">
    <source>
        <dbReference type="EMBL" id="AEB08536.1"/>
    </source>
</evidence>
<dbReference type="KEGG" id="dao:Desac_0654"/>
<proteinExistence type="predicted"/>
<dbReference type="Gene3D" id="1.20.120.20">
    <property type="entry name" value="Apolipoprotein"/>
    <property type="match status" value="1"/>
</dbReference>
<reference evidence="4" key="2">
    <citation type="submission" date="2011-03" db="EMBL/GenBank/DDBJ databases">
        <title>The complete genome of Desulfobacca acetoxidans DSM 11109.</title>
        <authorList>
            <consortium name="US DOE Joint Genome Institute (JGI-PGF)"/>
            <person name="Lucas S."/>
            <person name="Copeland A."/>
            <person name="Lapidus A."/>
            <person name="Bruce D."/>
            <person name="Goodwin L."/>
            <person name="Pitluck S."/>
            <person name="Peters L."/>
            <person name="Kyrpides N."/>
            <person name="Mavromatis K."/>
            <person name="Ivanova N."/>
            <person name="Ovchinnikova G."/>
            <person name="Teshima H."/>
            <person name="Detter J.C."/>
            <person name="Han C."/>
            <person name="Land M."/>
            <person name="Hauser L."/>
            <person name="Markowitz V."/>
            <person name="Cheng J.-F."/>
            <person name="Hugenholtz P."/>
            <person name="Woyke T."/>
            <person name="Wu D."/>
            <person name="Spring S."/>
            <person name="Schueler E."/>
            <person name="Brambilla E."/>
            <person name="Klenk H.-P."/>
            <person name="Eisen J.A."/>
        </authorList>
    </citation>
    <scope>NUCLEOTIDE SEQUENCE [LARGE SCALE GENOMIC DNA]</scope>
    <source>
        <strain evidence="4">ATCC 700848 / DSM 11109 / ASRB2</strain>
    </source>
</reference>
<evidence type="ECO:0000313" key="4">
    <source>
        <dbReference type="Proteomes" id="UP000000483"/>
    </source>
</evidence>
<feature type="coiled-coil region" evidence="1">
    <location>
        <begin position="62"/>
        <end position="137"/>
    </location>
</feature>
<keyword evidence="2" id="KW-1133">Transmembrane helix</keyword>
<keyword evidence="4" id="KW-1185">Reference proteome</keyword>
<sequence>MAITKKNLTSFQEMIIIYIMKAIAFDTLEFANRLKAAHFTVEQAETMTTAIASLINDQVATKRDIEELHAATKRDIEELKASIKLDIEELRAATKHDIEELHAATKRDIEELKASTKRDIEELRIELKRDMKELELRLRHDLTLRLGGMLVAGIGIVAALVKLL</sequence>
<organism evidence="3 4">
    <name type="scientific">Desulfobacca acetoxidans (strain ATCC 700848 / DSM 11109 / ASRB2)</name>
    <dbReference type="NCBI Taxonomy" id="880072"/>
    <lineage>
        <taxon>Bacteria</taxon>
        <taxon>Pseudomonadati</taxon>
        <taxon>Thermodesulfobacteriota</taxon>
        <taxon>Desulfobaccia</taxon>
        <taxon>Desulfobaccales</taxon>
        <taxon>Desulfobaccaceae</taxon>
        <taxon>Desulfobacca</taxon>
    </lineage>
</organism>
<protein>
    <recommendedName>
        <fullName evidence="5">DUF1640 domain-containing protein</fullName>
    </recommendedName>
</protein>
<dbReference type="AlphaFoldDB" id="F2NGC3"/>
<name>F2NGC3_DESAR</name>
<keyword evidence="2" id="KW-0812">Transmembrane</keyword>
<feature type="transmembrane region" description="Helical" evidence="2">
    <location>
        <begin position="142"/>
        <end position="161"/>
    </location>
</feature>
<gene>
    <name evidence="3" type="ordered locus">Desac_0654</name>
</gene>
<dbReference type="SUPFAM" id="SSF47162">
    <property type="entry name" value="Apolipoprotein"/>
    <property type="match status" value="1"/>
</dbReference>
<dbReference type="Proteomes" id="UP000000483">
    <property type="component" value="Chromosome"/>
</dbReference>
<dbReference type="EMBL" id="CP002629">
    <property type="protein sequence ID" value="AEB08536.1"/>
    <property type="molecule type" value="Genomic_DNA"/>
</dbReference>
<reference evidence="3 4" key="1">
    <citation type="journal article" date="2011" name="Stand. Genomic Sci.">
        <title>Complete genome sequence of the acetate-degrading sulfate reducer Desulfobacca acetoxidans type strain (ASRB2).</title>
        <authorList>
            <person name="Goker M."/>
            <person name="Teshima H."/>
            <person name="Lapidus A."/>
            <person name="Nolan M."/>
            <person name="Lucas S."/>
            <person name="Hammon N."/>
            <person name="Deshpande S."/>
            <person name="Cheng J.F."/>
            <person name="Tapia R."/>
            <person name="Han C."/>
            <person name="Goodwin L."/>
            <person name="Pitluck S."/>
            <person name="Huntemann M."/>
            <person name="Liolios K."/>
            <person name="Ivanova N."/>
            <person name="Pagani I."/>
            <person name="Mavromatis K."/>
            <person name="Ovchinikova G."/>
            <person name="Pati A."/>
            <person name="Chen A."/>
            <person name="Palaniappan K."/>
            <person name="Land M."/>
            <person name="Hauser L."/>
            <person name="Brambilla E.M."/>
            <person name="Rohde M."/>
            <person name="Spring S."/>
            <person name="Detter J.C."/>
            <person name="Woyke T."/>
            <person name="Bristow J."/>
            <person name="Eisen J.A."/>
            <person name="Markowitz V."/>
            <person name="Hugenholtz P."/>
            <person name="Kyrpides N.C."/>
            <person name="Klenk H.P."/>
        </authorList>
    </citation>
    <scope>NUCLEOTIDE SEQUENCE [LARGE SCALE GENOMIC DNA]</scope>
    <source>
        <strain evidence="4">ATCC 700848 / DSM 11109 / ASRB2</strain>
    </source>
</reference>
<evidence type="ECO:0008006" key="5">
    <source>
        <dbReference type="Google" id="ProtNLM"/>
    </source>
</evidence>
<accession>F2NGC3</accession>
<evidence type="ECO:0000256" key="1">
    <source>
        <dbReference type="SAM" id="Coils"/>
    </source>
</evidence>
<dbReference type="HOGENOM" id="CLU_1616334_0_0_7"/>
<evidence type="ECO:0000256" key="2">
    <source>
        <dbReference type="SAM" id="Phobius"/>
    </source>
</evidence>